<keyword evidence="2" id="KW-0805">Transcription regulation</keyword>
<feature type="compositionally biased region" description="Polar residues" evidence="6">
    <location>
        <begin position="204"/>
        <end position="216"/>
    </location>
</feature>
<feature type="region of interest" description="Disordered" evidence="6">
    <location>
        <begin position="140"/>
        <end position="216"/>
    </location>
</feature>
<sequence>MFGVGDGDVMGRITMIASSLLSEPLESLHGHGEMSHSPSLSVASQQLQWGQQETRYLIGIRAELESDFKAVKRNKALWEIVSSKMRERGYQRTPDQCKCKWKNLVNRYKGKETSDPEEGRPCPFFEELHAVFTQRAKNMQQSLNEPKGGSVQKKKKLKGMSGDRYSFEFSEDEDEDEDDSEEEPIRSISRKRKAEKTVTDKSTKATGASKVSNSTNGGLQELLKKFMNQQQNMEAEWREIMERRALERQLFEQEWRQSMEKLERERLMVEQAWREREEQRRIREEGRAERRDALLTTLLNKLLRENNL</sequence>
<dbReference type="GO" id="GO:0003677">
    <property type="term" value="F:DNA binding"/>
    <property type="evidence" value="ECO:0007669"/>
    <property type="project" value="UniProtKB-KW"/>
</dbReference>
<dbReference type="OrthoDB" id="691673at2759"/>
<dbReference type="PANTHER" id="PTHR21654:SF84">
    <property type="entry name" value="SI:DKEY-66I24.7"/>
    <property type="match status" value="1"/>
</dbReference>
<comment type="caution">
    <text evidence="8">The sequence shown here is derived from an EMBL/GenBank/DDBJ whole genome shotgun (WGS) entry which is preliminary data.</text>
</comment>
<evidence type="ECO:0000259" key="7">
    <source>
        <dbReference type="PROSITE" id="PS50090"/>
    </source>
</evidence>
<evidence type="ECO:0000256" key="2">
    <source>
        <dbReference type="ARBA" id="ARBA00023015"/>
    </source>
</evidence>
<dbReference type="Gene3D" id="1.10.10.60">
    <property type="entry name" value="Homeodomain-like"/>
    <property type="match status" value="1"/>
</dbReference>
<evidence type="ECO:0000256" key="5">
    <source>
        <dbReference type="ARBA" id="ARBA00023242"/>
    </source>
</evidence>
<dbReference type="InterPro" id="IPR044822">
    <property type="entry name" value="Myb_DNA-bind_4"/>
</dbReference>
<dbReference type="CDD" id="cd12203">
    <property type="entry name" value="GT1"/>
    <property type="match status" value="1"/>
</dbReference>
<dbReference type="InterPro" id="IPR001005">
    <property type="entry name" value="SANT/Myb"/>
</dbReference>
<organism evidence="8 9">
    <name type="scientific">Tripterygium wilfordii</name>
    <name type="common">Thunder God vine</name>
    <dbReference type="NCBI Taxonomy" id="458696"/>
    <lineage>
        <taxon>Eukaryota</taxon>
        <taxon>Viridiplantae</taxon>
        <taxon>Streptophyta</taxon>
        <taxon>Embryophyta</taxon>
        <taxon>Tracheophyta</taxon>
        <taxon>Spermatophyta</taxon>
        <taxon>Magnoliopsida</taxon>
        <taxon>eudicotyledons</taxon>
        <taxon>Gunneridae</taxon>
        <taxon>Pentapetalae</taxon>
        <taxon>rosids</taxon>
        <taxon>fabids</taxon>
        <taxon>Celastrales</taxon>
        <taxon>Celastraceae</taxon>
        <taxon>Tripterygium</taxon>
    </lineage>
</organism>
<accession>A0A7J7DRU2</accession>
<dbReference type="InParanoid" id="A0A7J7DRU2"/>
<dbReference type="GO" id="GO:0006355">
    <property type="term" value="P:regulation of DNA-templated transcription"/>
    <property type="evidence" value="ECO:0007669"/>
    <property type="project" value="UniProtKB-ARBA"/>
</dbReference>
<dbReference type="EMBL" id="JAAARO010000004">
    <property type="protein sequence ID" value="KAF5749122.1"/>
    <property type="molecule type" value="Genomic_DNA"/>
</dbReference>
<feature type="compositionally biased region" description="Acidic residues" evidence="6">
    <location>
        <begin position="169"/>
        <end position="182"/>
    </location>
</feature>
<dbReference type="AlphaFoldDB" id="A0A7J7DRU2"/>
<dbReference type="PROSITE" id="PS50090">
    <property type="entry name" value="MYB_LIKE"/>
    <property type="match status" value="1"/>
</dbReference>
<protein>
    <submittedName>
        <fullName evidence="8">Trihelix transcription factor GT-3b-like</fullName>
    </submittedName>
</protein>
<dbReference type="GO" id="GO:0005634">
    <property type="term" value="C:nucleus"/>
    <property type="evidence" value="ECO:0007669"/>
    <property type="project" value="UniProtKB-SubCell"/>
</dbReference>
<dbReference type="Proteomes" id="UP000593562">
    <property type="component" value="Unassembled WGS sequence"/>
</dbReference>
<keyword evidence="5" id="KW-0539">Nucleus</keyword>
<reference evidence="8 9" key="1">
    <citation type="journal article" date="2020" name="Nat. Commun.">
        <title>Genome of Tripterygium wilfordii and identification of cytochrome P450 involved in triptolide biosynthesis.</title>
        <authorList>
            <person name="Tu L."/>
            <person name="Su P."/>
            <person name="Zhang Z."/>
            <person name="Gao L."/>
            <person name="Wang J."/>
            <person name="Hu T."/>
            <person name="Zhou J."/>
            <person name="Zhang Y."/>
            <person name="Zhao Y."/>
            <person name="Liu Y."/>
            <person name="Song Y."/>
            <person name="Tong Y."/>
            <person name="Lu Y."/>
            <person name="Yang J."/>
            <person name="Xu C."/>
            <person name="Jia M."/>
            <person name="Peters R.J."/>
            <person name="Huang L."/>
            <person name="Gao W."/>
        </authorList>
    </citation>
    <scope>NUCLEOTIDE SEQUENCE [LARGE SCALE GENOMIC DNA]</scope>
    <source>
        <strain evidence="9">cv. XIE 37</strain>
        <tissue evidence="8">Leaf</tissue>
    </source>
</reference>
<dbReference type="Pfam" id="PF13837">
    <property type="entry name" value="Myb_DNA-bind_4"/>
    <property type="match status" value="1"/>
</dbReference>
<dbReference type="FunFam" id="1.10.10.60:FF:000032">
    <property type="entry name" value="Zinc finger and SCAN domain-containing 20"/>
    <property type="match status" value="1"/>
</dbReference>
<gene>
    <name evidence="8" type="ORF">HS088_TW04G01085</name>
</gene>
<name>A0A7J7DRU2_TRIWF</name>
<proteinExistence type="predicted"/>
<evidence type="ECO:0000256" key="6">
    <source>
        <dbReference type="SAM" id="MobiDB-lite"/>
    </source>
</evidence>
<evidence type="ECO:0000313" key="9">
    <source>
        <dbReference type="Proteomes" id="UP000593562"/>
    </source>
</evidence>
<dbReference type="PANTHER" id="PTHR21654">
    <property type="entry name" value="FI21293P1"/>
    <property type="match status" value="1"/>
</dbReference>
<evidence type="ECO:0000313" key="8">
    <source>
        <dbReference type="EMBL" id="KAF5749122.1"/>
    </source>
</evidence>
<comment type="subcellular location">
    <subcellularLocation>
        <location evidence="1">Nucleus</location>
    </subcellularLocation>
</comment>
<feature type="domain" description="Myb-like" evidence="7">
    <location>
        <begin position="49"/>
        <end position="105"/>
    </location>
</feature>
<keyword evidence="4" id="KW-0804">Transcription</keyword>
<evidence type="ECO:0000256" key="1">
    <source>
        <dbReference type="ARBA" id="ARBA00004123"/>
    </source>
</evidence>
<keyword evidence="3" id="KW-0238">DNA-binding</keyword>
<keyword evidence="9" id="KW-1185">Reference proteome</keyword>
<evidence type="ECO:0000256" key="4">
    <source>
        <dbReference type="ARBA" id="ARBA00023163"/>
    </source>
</evidence>
<evidence type="ECO:0000256" key="3">
    <source>
        <dbReference type="ARBA" id="ARBA00023125"/>
    </source>
</evidence>